<evidence type="ECO:0000256" key="1">
    <source>
        <dbReference type="SAM" id="MobiDB-lite"/>
    </source>
</evidence>
<feature type="compositionally biased region" description="Low complexity" evidence="1">
    <location>
        <begin position="1"/>
        <end position="42"/>
    </location>
</feature>
<evidence type="ECO:0000313" key="3">
    <source>
        <dbReference type="Proteomes" id="UP000078200"/>
    </source>
</evidence>
<reference evidence="2" key="1">
    <citation type="submission" date="2020-05" db="UniProtKB">
        <authorList>
            <consortium name="EnsemblMetazoa"/>
        </authorList>
    </citation>
    <scope>IDENTIFICATION</scope>
    <source>
        <strain evidence="2">TTRI</strain>
    </source>
</reference>
<dbReference type="EnsemblMetazoa" id="GAUT043766-RA">
    <property type="protein sequence ID" value="GAUT043766-PA"/>
    <property type="gene ID" value="GAUT043766"/>
</dbReference>
<protein>
    <submittedName>
        <fullName evidence="2">Uncharacterized protein</fullName>
    </submittedName>
</protein>
<proteinExistence type="predicted"/>
<dbReference type="STRING" id="7395.A0A1A9VPV4"/>
<keyword evidence="3" id="KW-1185">Reference proteome</keyword>
<sequence length="405" mass="46454">MNKFNSPSSYSSSETSETQSVEENQVNDSSNTTQSSQNFGTSRIPKSWKRMKDPNNDKDAESKRPPWRAVSISTLPKPDKNAILRAKLLDASRRLRASKVAVGVQTDTVPTIIMKDIGIGPQTDLILYKEVGLLTDGFYSKRRDVILTYSVSLMTDCEETSNVSTQTLLPKVPGDAFLEAYLTNQTSNKLLLNQCSTGEKKLLQQLDKLRETRERTFGLTEEINSKGEQKNPRSTLLPPKPTNVYWRFEDDCDEKGKFRSYTINANKPWNSFVPFSAQKYQRIDWDLLLVAIDELIRESNHLADMVEELMQRHRKRRDLDLFGPLVNNVTIDEFKPIEHKMPSDYWLPIIDEQEKQLDDLKILSEKSINPLGVNKYRVISSVANSMRLIKVSCKFLLKIKVKRKQ</sequence>
<feature type="compositionally biased region" description="Basic and acidic residues" evidence="1">
    <location>
        <begin position="50"/>
        <end position="64"/>
    </location>
</feature>
<name>A0A1A9VPV4_GLOAU</name>
<dbReference type="AlphaFoldDB" id="A0A1A9VPV4"/>
<accession>A0A1A9VPV4</accession>
<organism evidence="2 3">
    <name type="scientific">Glossina austeni</name>
    <name type="common">Savannah tsetse fly</name>
    <dbReference type="NCBI Taxonomy" id="7395"/>
    <lineage>
        <taxon>Eukaryota</taxon>
        <taxon>Metazoa</taxon>
        <taxon>Ecdysozoa</taxon>
        <taxon>Arthropoda</taxon>
        <taxon>Hexapoda</taxon>
        <taxon>Insecta</taxon>
        <taxon>Pterygota</taxon>
        <taxon>Neoptera</taxon>
        <taxon>Endopterygota</taxon>
        <taxon>Diptera</taxon>
        <taxon>Brachycera</taxon>
        <taxon>Muscomorpha</taxon>
        <taxon>Hippoboscoidea</taxon>
        <taxon>Glossinidae</taxon>
        <taxon>Glossina</taxon>
    </lineage>
</organism>
<evidence type="ECO:0000313" key="2">
    <source>
        <dbReference type="EnsemblMetazoa" id="GAUT043766-PA"/>
    </source>
</evidence>
<dbReference type="VEuPathDB" id="VectorBase:GAUT043766"/>
<feature type="region of interest" description="Disordered" evidence="1">
    <location>
        <begin position="1"/>
        <end position="73"/>
    </location>
</feature>
<dbReference type="Proteomes" id="UP000078200">
    <property type="component" value="Unassembled WGS sequence"/>
</dbReference>